<proteinExistence type="predicted"/>
<dbReference type="InterPro" id="IPR036388">
    <property type="entry name" value="WH-like_DNA-bd_sf"/>
</dbReference>
<keyword evidence="1" id="KW-0805">Transcription regulation</keyword>
<dbReference type="PANTHER" id="PTHR44688:SF25">
    <property type="entry name" value="HTH LUXR-TYPE DOMAIN-CONTAINING PROTEIN"/>
    <property type="match status" value="1"/>
</dbReference>
<evidence type="ECO:0000256" key="1">
    <source>
        <dbReference type="ARBA" id="ARBA00023015"/>
    </source>
</evidence>
<dbReference type="SUPFAM" id="SSF46894">
    <property type="entry name" value="C-terminal effector domain of the bipartite response regulators"/>
    <property type="match status" value="1"/>
</dbReference>
<dbReference type="Pfam" id="PF00196">
    <property type="entry name" value="GerE"/>
    <property type="match status" value="1"/>
</dbReference>
<organism evidence="5 6">
    <name type="scientific">Paractinoplanes globisporus</name>
    <dbReference type="NCBI Taxonomy" id="113565"/>
    <lineage>
        <taxon>Bacteria</taxon>
        <taxon>Bacillati</taxon>
        <taxon>Actinomycetota</taxon>
        <taxon>Actinomycetes</taxon>
        <taxon>Micromonosporales</taxon>
        <taxon>Micromonosporaceae</taxon>
        <taxon>Paractinoplanes</taxon>
    </lineage>
</organism>
<sequence length="819" mass="89794">MTESAGAHGGGRIVPRPRLFALLDDPRRRVTLVRAGPGWGKTTLVMSWSDTQPGPVAWLTVRREHRGPRELAGAVAEVLESVGVLIVDDCAEYEDKAVTLVIDNLQELDGAPSAGDLAAFVEKRRDWLRIVLAGRGEAGLPLHRLRAAGELTEIGAAELAFDADEASGVEESVLERTEGWPLGLRLAAEARDPREATRDYLLHEVVATQPPTVRRFLLRTCFPELICAELAAALTGETHGQQILEHLQRATGFVTRQPAGSRWFRYHHQLRDALCEQVEREEPDATAALHGLISRWYARERLISEALRHARLAGDWPYIGRLIAEQAIVMIMSERRNELVDTIRRIPEALLPTTAELSLCAGVLMWANGNQPALRDHIVRSRRQLTGRGPERRVAIDVALDLFEAGAVVRNGGDMPRLVAVTTRALERLRPARLDQVPTLLQFRAFALSNKGVGLLWTDTLDHADQYLWAGMTAARSAGVQLVEINAQGYLGLLAYLQGSLGEAEEHAAAGEVLARDLHMESTPQAAMSHLVIALVEVERGRTAEAQSALRRALHTDMNPPETITSMLAALVRIQLLLSAADPVAARALLETTREQAPPALAAPRLDRWLRLTEGDVALALHEPDRVVAMYRLGETALRPAEQVCLGRAYLALGDHAAAEELLVRAGNSPDMVAAVTAWIALALLAEAQGHVGRSVDAMSRARALARRNGIRGPFRRFDPARVAALAGRQRWLEEEDGRGPDLFEASAATEAVALTEALSERERDILRFLPTVLTANEIADNLGISVNTVKAHMRSIYRKLGAARRREAVVRARRQGLL</sequence>
<dbReference type="PANTHER" id="PTHR44688">
    <property type="entry name" value="DNA-BINDING TRANSCRIPTIONAL ACTIVATOR DEVR_DOSR"/>
    <property type="match status" value="1"/>
</dbReference>
<dbReference type="Gene3D" id="1.25.40.10">
    <property type="entry name" value="Tetratricopeptide repeat domain"/>
    <property type="match status" value="1"/>
</dbReference>
<protein>
    <submittedName>
        <fullName evidence="5">LuxR C-terminal-related transcriptional regulator</fullName>
    </submittedName>
</protein>
<dbReference type="RefSeq" id="WP_020518511.1">
    <property type="nucleotide sequence ID" value="NZ_JBIAZU010000001.1"/>
</dbReference>
<dbReference type="CDD" id="cd06170">
    <property type="entry name" value="LuxR_C_like"/>
    <property type="match status" value="1"/>
</dbReference>
<dbReference type="Pfam" id="PF25873">
    <property type="entry name" value="WHD_MalT"/>
    <property type="match status" value="1"/>
</dbReference>
<keyword evidence="3" id="KW-0804">Transcription</keyword>
<keyword evidence="2" id="KW-0238">DNA-binding</keyword>
<accession>A0ABW6W456</accession>
<comment type="caution">
    <text evidence="5">The sequence shown here is derived from an EMBL/GenBank/DDBJ whole genome shotgun (WGS) entry which is preliminary data.</text>
</comment>
<name>A0ABW6W456_9ACTN</name>
<dbReference type="PRINTS" id="PR00038">
    <property type="entry name" value="HTHLUXR"/>
</dbReference>
<evidence type="ECO:0000313" key="6">
    <source>
        <dbReference type="Proteomes" id="UP001602245"/>
    </source>
</evidence>
<dbReference type="Gene3D" id="1.10.10.10">
    <property type="entry name" value="Winged helix-like DNA-binding domain superfamily/Winged helix DNA-binding domain"/>
    <property type="match status" value="1"/>
</dbReference>
<feature type="domain" description="HTH luxR-type" evidence="4">
    <location>
        <begin position="752"/>
        <end position="817"/>
    </location>
</feature>
<evidence type="ECO:0000259" key="4">
    <source>
        <dbReference type="PROSITE" id="PS50043"/>
    </source>
</evidence>
<dbReference type="InterPro" id="IPR000792">
    <property type="entry name" value="Tscrpt_reg_LuxR_C"/>
</dbReference>
<dbReference type="EMBL" id="JBIAZU010000001">
    <property type="protein sequence ID" value="MFF5288079.1"/>
    <property type="molecule type" value="Genomic_DNA"/>
</dbReference>
<gene>
    <name evidence="5" type="ORF">ACFY35_01485</name>
</gene>
<evidence type="ECO:0000313" key="5">
    <source>
        <dbReference type="EMBL" id="MFF5288079.1"/>
    </source>
</evidence>
<evidence type="ECO:0000256" key="2">
    <source>
        <dbReference type="ARBA" id="ARBA00023125"/>
    </source>
</evidence>
<dbReference type="InterPro" id="IPR059106">
    <property type="entry name" value="WHD_MalT"/>
</dbReference>
<dbReference type="InterPro" id="IPR011990">
    <property type="entry name" value="TPR-like_helical_dom_sf"/>
</dbReference>
<evidence type="ECO:0000256" key="3">
    <source>
        <dbReference type="ARBA" id="ARBA00023163"/>
    </source>
</evidence>
<dbReference type="SUPFAM" id="SSF48452">
    <property type="entry name" value="TPR-like"/>
    <property type="match status" value="1"/>
</dbReference>
<dbReference type="InterPro" id="IPR016032">
    <property type="entry name" value="Sig_transdc_resp-reg_C-effctor"/>
</dbReference>
<reference evidence="5 6" key="1">
    <citation type="submission" date="2024-10" db="EMBL/GenBank/DDBJ databases">
        <title>The Natural Products Discovery Center: Release of the First 8490 Sequenced Strains for Exploring Actinobacteria Biosynthetic Diversity.</title>
        <authorList>
            <person name="Kalkreuter E."/>
            <person name="Kautsar S.A."/>
            <person name="Yang D."/>
            <person name="Bader C.D."/>
            <person name="Teijaro C.N."/>
            <person name="Fluegel L."/>
            <person name="Davis C.M."/>
            <person name="Simpson J.R."/>
            <person name="Lauterbach L."/>
            <person name="Steele A.D."/>
            <person name="Gui C."/>
            <person name="Meng S."/>
            <person name="Li G."/>
            <person name="Viehrig K."/>
            <person name="Ye F."/>
            <person name="Su P."/>
            <person name="Kiefer A.F."/>
            <person name="Nichols A."/>
            <person name="Cepeda A.J."/>
            <person name="Yan W."/>
            <person name="Fan B."/>
            <person name="Jiang Y."/>
            <person name="Adhikari A."/>
            <person name="Zheng C.-J."/>
            <person name="Schuster L."/>
            <person name="Cowan T.M."/>
            <person name="Smanski M.J."/>
            <person name="Chevrette M.G."/>
            <person name="De Carvalho L.P.S."/>
            <person name="Shen B."/>
        </authorList>
    </citation>
    <scope>NUCLEOTIDE SEQUENCE [LARGE SCALE GENOMIC DNA]</scope>
    <source>
        <strain evidence="5 6">NPDC000087</strain>
    </source>
</reference>
<dbReference type="Proteomes" id="UP001602245">
    <property type="component" value="Unassembled WGS sequence"/>
</dbReference>
<dbReference type="PROSITE" id="PS50043">
    <property type="entry name" value="HTH_LUXR_2"/>
    <property type="match status" value="1"/>
</dbReference>
<dbReference type="SMART" id="SM00421">
    <property type="entry name" value="HTH_LUXR"/>
    <property type="match status" value="1"/>
</dbReference>
<keyword evidence="6" id="KW-1185">Reference proteome</keyword>